<evidence type="ECO:0000313" key="4">
    <source>
        <dbReference type="EMBL" id="AYV23306.1"/>
    </source>
</evidence>
<proteinExistence type="predicted"/>
<sequence>MSTRNVITLASLLLSWQVYALSVADLTFESGAEASNYSAKGKPSNLYSVADTLPQDVLTNVYSMLPEGSVVNSAFIAPDKYSSIDIDDELNGAEYATARITFLNEGAGYRNTLGYFVFDTNNPPTDKDDIDAHIVVFPNASKPGEGEMQEGDTIDLGVQLTANQTLAFFLIPNGWGWEGSYNNIANFGNWGTPFYSYPALNPETTMEHRRHNVAFLDVQNEFLVLSFEDIKRPSGDNDFNDLIFTVAVTPFEAIDGVNSDGTTDSKYETLVQENDPDISVTSVYPSSDSMATIAFEDRWPLMGDYDFNDVVWSYKITEQINGQRELTNITIDYTLQAMGAGYSNGFALQLPNVDPNNLASVALTKNGQSVTHTVQQASNDETIFIIAEDLRAELSALGGLPLGCHFYKTDDTCLAMQQGISLSYQLTVELTNPVSRDLIGYPPYDPFIFASEGEYHGDFVQTPPGMSWQTHMKAFGGTSFMDNALFGLHDDRSGGAQSFLSENNMPWVINIRDQWDHPKELVDITVAYPNFPNWVTSAGEQDSDWYQYASANQVISSSEQ</sequence>
<reference evidence="4 5" key="1">
    <citation type="submission" date="2018-11" db="EMBL/GenBank/DDBJ databases">
        <title>Complete Genome Sequence of Vbrio mediterranei 117-T6: a Potential Pathogen Bacteria Isolated from the Conchocelis of Pyropia.</title>
        <authorList>
            <person name="Liu Q."/>
        </authorList>
    </citation>
    <scope>NUCLEOTIDE SEQUENCE [LARGE SCALE GENOMIC DNA]</scope>
    <source>
        <strain evidence="4 5">117-T6</strain>
    </source>
</reference>
<feature type="signal peptide" evidence="1">
    <location>
        <begin position="1"/>
        <end position="20"/>
    </location>
</feature>
<dbReference type="InterPro" id="IPR025193">
    <property type="entry name" value="DUF4114"/>
</dbReference>
<name>A0A3G4VEM5_9VIBR</name>
<dbReference type="Pfam" id="PF16130">
    <property type="entry name" value="DUF4842"/>
    <property type="match status" value="1"/>
</dbReference>
<dbReference type="NCBIfam" id="TIGR04456">
    <property type="entry name" value="LruC_dom"/>
    <property type="match status" value="1"/>
</dbReference>
<evidence type="ECO:0000313" key="5">
    <source>
        <dbReference type="Proteomes" id="UP000279760"/>
    </source>
</evidence>
<dbReference type="RefSeq" id="WP_124941350.1">
    <property type="nucleotide sequence ID" value="NZ_CP033578.1"/>
</dbReference>
<organism evidence="4 5">
    <name type="scientific">Vibrio mediterranei</name>
    <dbReference type="NCBI Taxonomy" id="689"/>
    <lineage>
        <taxon>Bacteria</taxon>
        <taxon>Pseudomonadati</taxon>
        <taxon>Pseudomonadota</taxon>
        <taxon>Gammaproteobacteria</taxon>
        <taxon>Vibrionales</taxon>
        <taxon>Vibrionaceae</taxon>
        <taxon>Vibrio</taxon>
    </lineage>
</organism>
<dbReference type="Pfam" id="PF13448">
    <property type="entry name" value="DUF4114"/>
    <property type="match status" value="1"/>
</dbReference>
<dbReference type="InterPro" id="IPR032295">
    <property type="entry name" value="DUF4842"/>
</dbReference>
<dbReference type="InterPro" id="IPR031025">
    <property type="entry name" value="LruC_dom"/>
</dbReference>
<gene>
    <name evidence="4" type="ORF">ECB94_18555</name>
</gene>
<feature type="chain" id="PRO_5018304619" evidence="1">
    <location>
        <begin position="21"/>
        <end position="560"/>
    </location>
</feature>
<feature type="domain" description="DUF4114" evidence="2">
    <location>
        <begin position="160"/>
        <end position="248"/>
    </location>
</feature>
<dbReference type="EMBL" id="CP033578">
    <property type="protein sequence ID" value="AYV23306.1"/>
    <property type="molecule type" value="Genomic_DNA"/>
</dbReference>
<accession>A0A3G4VEM5</accession>
<evidence type="ECO:0000259" key="2">
    <source>
        <dbReference type="Pfam" id="PF13448"/>
    </source>
</evidence>
<feature type="domain" description="DUF4842" evidence="3">
    <location>
        <begin position="326"/>
        <end position="546"/>
    </location>
</feature>
<evidence type="ECO:0000256" key="1">
    <source>
        <dbReference type="SAM" id="SignalP"/>
    </source>
</evidence>
<protein>
    <submittedName>
        <fullName evidence="4">LruC domain-containing protein</fullName>
    </submittedName>
</protein>
<dbReference type="Proteomes" id="UP000279760">
    <property type="component" value="Chromosome 2"/>
</dbReference>
<keyword evidence="1" id="KW-0732">Signal</keyword>
<dbReference type="AlphaFoldDB" id="A0A3G4VEM5"/>
<evidence type="ECO:0000259" key="3">
    <source>
        <dbReference type="Pfam" id="PF16130"/>
    </source>
</evidence>